<dbReference type="Pfam" id="PF00370">
    <property type="entry name" value="FGGY_N"/>
    <property type="match status" value="1"/>
</dbReference>
<evidence type="ECO:0000256" key="5">
    <source>
        <dbReference type="ARBA" id="ARBA00022840"/>
    </source>
</evidence>
<gene>
    <name evidence="9" type="ORF">HUK82_05030</name>
</gene>
<evidence type="ECO:0000259" key="7">
    <source>
        <dbReference type="Pfam" id="PF00370"/>
    </source>
</evidence>
<evidence type="ECO:0000256" key="3">
    <source>
        <dbReference type="ARBA" id="ARBA00022741"/>
    </source>
</evidence>
<comment type="similarity">
    <text evidence="1">Belongs to the FGGY kinase family.</text>
</comment>
<dbReference type="EMBL" id="JABXXR010000021">
    <property type="protein sequence ID" value="NVN39926.1"/>
    <property type="molecule type" value="Genomic_DNA"/>
</dbReference>
<proteinExistence type="inferred from homology"/>
<dbReference type="GO" id="GO:0005524">
    <property type="term" value="F:ATP binding"/>
    <property type="evidence" value="ECO:0007669"/>
    <property type="project" value="UniProtKB-KW"/>
</dbReference>
<reference evidence="9 10" key="1">
    <citation type="submission" date="2020-06" db="EMBL/GenBank/DDBJ databases">
        <title>Description of novel acetic acid bacteria.</title>
        <authorList>
            <person name="Sombolestani A."/>
        </authorList>
    </citation>
    <scope>NUCLEOTIDE SEQUENCE [LARGE SCALE GENOMIC DNA]</scope>
    <source>
        <strain evidence="9 10">LMG 27010</strain>
    </source>
</reference>
<dbReference type="InterPro" id="IPR000577">
    <property type="entry name" value="Carb_kinase_FGGY"/>
</dbReference>
<comment type="caution">
    <text evidence="9">The sequence shown here is derived from an EMBL/GenBank/DDBJ whole genome shotgun (WGS) entry which is preliminary data.</text>
</comment>
<evidence type="ECO:0000259" key="8">
    <source>
        <dbReference type="Pfam" id="PF02782"/>
    </source>
</evidence>
<keyword evidence="2" id="KW-0808">Transferase</keyword>
<feature type="domain" description="Carbohydrate kinase FGGY N-terminal" evidence="7">
    <location>
        <begin position="4"/>
        <end position="213"/>
    </location>
</feature>
<keyword evidence="10" id="KW-1185">Reference proteome</keyword>
<dbReference type="Proteomes" id="UP000585665">
    <property type="component" value="Unassembled WGS sequence"/>
</dbReference>
<feature type="domain" description="Carbohydrate kinase FGGY C-terminal" evidence="8">
    <location>
        <begin position="244"/>
        <end position="431"/>
    </location>
</feature>
<sequence length="473" mass="50315">MSVCLAIDQGTTGTKAYRWQAGGAIAPVGSLTHRQIHPRPGWVEHDPHELLSHIRTLIGAAPDAALLGLANQGETVVAWHATTREPLANAIVWQDLRTTEMVERLRADGAEALTLERAGLPLDAYFSASKLRWLLDHVPDARALAARGLLKLGTSDAWFLDCLTGHATTDVATASRTSLMDIRHGTWDDDLCALFGIPMECLPTIRRTDGPFGGVAGGPAIAASIVDQQASLYGHGCRAPDAVKITFGTGAFVLGLTGRTPLVNADSGLLATVAWDFDGATHYALDGGVLCAGAAVDWGRSVGVIDTNAPAWDRTRTCAERGLFFVPALNGLGAPTWRRDVRGSWTGLERSTGREDLGRAIWEGVGLRARQVVKAFEQAQGRPVSRLSIDGGLTRNESFRAFLADLFAMEVQYVDHADLTASGLLGLCARNASLGGEPPVDWRMAIPQHAVPERAIAAFDALTGVGQPDGKCA</sequence>
<dbReference type="Pfam" id="PF02782">
    <property type="entry name" value="FGGY_C"/>
    <property type="match status" value="1"/>
</dbReference>
<dbReference type="InterPro" id="IPR018483">
    <property type="entry name" value="Carb_kinase_FGGY_CS"/>
</dbReference>
<dbReference type="GO" id="GO:0004370">
    <property type="term" value="F:glycerol kinase activity"/>
    <property type="evidence" value="ECO:0007669"/>
    <property type="project" value="TreeGrafter"/>
</dbReference>
<accession>A0A850PC98</accession>
<protein>
    <recommendedName>
        <fullName evidence="6">ATP:glycerol 3-phosphotransferase</fullName>
    </recommendedName>
</protein>
<dbReference type="RefSeq" id="WP_176612903.1">
    <property type="nucleotide sequence ID" value="NZ_JABXXR010000021.1"/>
</dbReference>
<organism evidence="9 10">
    <name type="scientific">Ameyamaea chiangmaiensis</name>
    <dbReference type="NCBI Taxonomy" id="442969"/>
    <lineage>
        <taxon>Bacteria</taxon>
        <taxon>Pseudomonadati</taxon>
        <taxon>Pseudomonadota</taxon>
        <taxon>Alphaproteobacteria</taxon>
        <taxon>Acetobacterales</taxon>
        <taxon>Acetobacteraceae</taxon>
        <taxon>Ameyamaea</taxon>
    </lineage>
</organism>
<evidence type="ECO:0000256" key="2">
    <source>
        <dbReference type="ARBA" id="ARBA00022679"/>
    </source>
</evidence>
<dbReference type="SUPFAM" id="SSF53067">
    <property type="entry name" value="Actin-like ATPase domain"/>
    <property type="match status" value="2"/>
</dbReference>
<dbReference type="PIRSF" id="PIRSF000538">
    <property type="entry name" value="GlpK"/>
    <property type="match status" value="1"/>
</dbReference>
<dbReference type="GO" id="GO:0005829">
    <property type="term" value="C:cytosol"/>
    <property type="evidence" value="ECO:0007669"/>
    <property type="project" value="TreeGrafter"/>
</dbReference>
<evidence type="ECO:0000313" key="10">
    <source>
        <dbReference type="Proteomes" id="UP000585665"/>
    </source>
</evidence>
<dbReference type="AlphaFoldDB" id="A0A850PC98"/>
<evidence type="ECO:0000256" key="1">
    <source>
        <dbReference type="ARBA" id="ARBA00009156"/>
    </source>
</evidence>
<keyword evidence="5" id="KW-0067">ATP-binding</keyword>
<evidence type="ECO:0000256" key="6">
    <source>
        <dbReference type="ARBA" id="ARBA00043149"/>
    </source>
</evidence>
<name>A0A850PC98_9PROT</name>
<dbReference type="InterPro" id="IPR043129">
    <property type="entry name" value="ATPase_NBD"/>
</dbReference>
<dbReference type="InterPro" id="IPR018485">
    <property type="entry name" value="FGGY_C"/>
</dbReference>
<keyword evidence="4 9" id="KW-0418">Kinase</keyword>
<dbReference type="InterPro" id="IPR018484">
    <property type="entry name" value="FGGY_N"/>
</dbReference>
<dbReference type="PANTHER" id="PTHR10196:SF69">
    <property type="entry name" value="GLYCEROL KINASE"/>
    <property type="match status" value="1"/>
</dbReference>
<dbReference type="PANTHER" id="PTHR10196">
    <property type="entry name" value="SUGAR KINASE"/>
    <property type="match status" value="1"/>
</dbReference>
<dbReference type="GO" id="GO:0019563">
    <property type="term" value="P:glycerol catabolic process"/>
    <property type="evidence" value="ECO:0007669"/>
    <property type="project" value="TreeGrafter"/>
</dbReference>
<dbReference type="Gene3D" id="3.30.420.40">
    <property type="match status" value="2"/>
</dbReference>
<evidence type="ECO:0000313" key="9">
    <source>
        <dbReference type="EMBL" id="NVN39926.1"/>
    </source>
</evidence>
<dbReference type="PROSITE" id="PS00933">
    <property type="entry name" value="FGGY_KINASES_1"/>
    <property type="match status" value="1"/>
</dbReference>
<keyword evidence="3" id="KW-0547">Nucleotide-binding</keyword>
<evidence type="ECO:0000256" key="4">
    <source>
        <dbReference type="ARBA" id="ARBA00022777"/>
    </source>
</evidence>